<protein>
    <submittedName>
        <fullName evidence="1">Uncharacterized protein</fullName>
    </submittedName>
</protein>
<name>B9RPM1_RICCO</name>
<dbReference type="AlphaFoldDB" id="B9RPM1"/>
<evidence type="ECO:0000313" key="1">
    <source>
        <dbReference type="EMBL" id="EEF46637.1"/>
    </source>
</evidence>
<keyword evidence="3" id="KW-1185">Reference proteome</keyword>
<gene>
    <name evidence="1" type="ORF">RCOM_1544800</name>
    <name evidence="2" type="ORF">RCOM_1545330</name>
</gene>
<dbReference type="EMBL" id="EQ973796">
    <property type="protein sequence ID" value="EEF46637.1"/>
    <property type="molecule type" value="Genomic_DNA"/>
</dbReference>
<dbReference type="InterPro" id="IPR036965">
    <property type="entry name" value="Terpene_synth_N_sf"/>
</dbReference>
<dbReference type="GO" id="GO:0010333">
    <property type="term" value="F:terpene synthase activity"/>
    <property type="evidence" value="ECO:0007669"/>
    <property type="project" value="InterPro"/>
</dbReference>
<dbReference type="EMBL" id="EQ973796">
    <property type="protein sequence ID" value="EEF46640.1"/>
    <property type="molecule type" value="Genomic_DNA"/>
</dbReference>
<dbReference type="Gene3D" id="1.50.10.130">
    <property type="entry name" value="Terpene synthase, N-terminal domain"/>
    <property type="match status" value="1"/>
</dbReference>
<reference evidence="3" key="2">
    <citation type="journal article" date="2010" name="Nat. Biotechnol.">
        <title>Draft genome sequence of the oilseed species Ricinus communis.</title>
        <authorList>
            <person name="Chan A.P."/>
            <person name="Crabtree J."/>
            <person name="Zhao Q."/>
            <person name="Lorenzi H."/>
            <person name="Orvis J."/>
            <person name="Puiu D."/>
            <person name="Melake-Berhan A."/>
            <person name="Jones K.M."/>
            <person name="Redman J."/>
            <person name="Chen G."/>
            <person name="Cahoon E.B."/>
            <person name="Gedil M."/>
            <person name="Stanke M."/>
            <person name="Haas B.J."/>
            <person name="Wortman J.R."/>
            <person name="Fraser-Liggett C.M."/>
            <person name="Ravel J."/>
            <person name="Rabinowicz P.D."/>
        </authorList>
    </citation>
    <scope>NUCLEOTIDE SEQUENCE [LARGE SCALE GENOMIC DNA]</scope>
    <source>
        <strain evidence="3">cv. Hale</strain>
    </source>
</reference>
<proteinExistence type="predicted"/>
<evidence type="ECO:0000313" key="2">
    <source>
        <dbReference type="EMBL" id="EEF46640.1"/>
    </source>
</evidence>
<organism evidence="3">
    <name type="scientific">Ricinus communis</name>
    <name type="common">Castor bean</name>
    <dbReference type="NCBI Taxonomy" id="3988"/>
    <lineage>
        <taxon>Eukaryota</taxon>
        <taxon>Viridiplantae</taxon>
        <taxon>Streptophyta</taxon>
        <taxon>Embryophyta</taxon>
        <taxon>Tracheophyta</taxon>
        <taxon>Spermatophyta</taxon>
        <taxon>Magnoliopsida</taxon>
        <taxon>eudicotyledons</taxon>
        <taxon>Gunneridae</taxon>
        <taxon>Pentapetalae</taxon>
        <taxon>rosids</taxon>
        <taxon>fabids</taxon>
        <taxon>Malpighiales</taxon>
        <taxon>Euphorbiaceae</taxon>
        <taxon>Acalyphoideae</taxon>
        <taxon>Acalypheae</taxon>
        <taxon>Ricinus</taxon>
    </lineage>
</organism>
<dbReference type="InParanoid" id="B9RPM1"/>
<evidence type="ECO:0000313" key="3">
    <source>
        <dbReference type="Proteomes" id="UP000008311"/>
    </source>
</evidence>
<accession>B9RPM1</accession>
<reference evidence="1" key="1">
    <citation type="submission" date="2008-10" db="EMBL/GenBank/DDBJ databases">
        <authorList>
            <person name="Chan A."/>
            <person name="Puiu D."/>
            <person name="Melake A."/>
            <person name="Orvis J."/>
            <person name="Zhao Q."/>
            <person name="Wortman J."/>
            <person name="Utterback T."/>
            <person name="Rosovitz M.J."/>
            <person name="Inman J.M."/>
            <person name="Amedeo P."/>
            <person name="Schobel S."/>
            <person name="Galinsky K."/>
            <person name="Fraser C."/>
            <person name="Ravel J."/>
            <person name="Rabinowicz P."/>
        </authorList>
    </citation>
    <scope>NUCLEOTIDE SEQUENCE [LARGE SCALE GENOMIC DNA]</scope>
</reference>
<dbReference type="Proteomes" id="UP000008311">
    <property type="component" value="Unassembled WGS sequence"/>
</dbReference>
<sequence>MVEDIQRLGLGHRFQEDIKEFLIEFHIWKKKVIKEQRNLSMNLLFSSDFLGNMATRSPKMP</sequence>